<dbReference type="GO" id="GO:0046872">
    <property type="term" value="F:metal ion binding"/>
    <property type="evidence" value="ECO:0007669"/>
    <property type="project" value="UniProtKB-KW"/>
</dbReference>
<accession>M1YLH9</accession>
<dbReference type="Gene3D" id="1.10.760.10">
    <property type="entry name" value="Cytochrome c-like domain"/>
    <property type="match status" value="3"/>
</dbReference>
<dbReference type="Pfam" id="PF13442">
    <property type="entry name" value="Cytochrome_CBB3"/>
    <property type="match status" value="1"/>
</dbReference>
<dbReference type="InterPro" id="IPR013427">
    <property type="entry name" value="Haem-bd_dom_put"/>
</dbReference>
<proteinExistence type="predicted"/>
<dbReference type="AlphaFoldDB" id="M1YLH9"/>
<dbReference type="PANTHER" id="PTHR33546:SF1">
    <property type="entry name" value="LARGE, MULTIFUNCTIONAL SECRETED PROTEIN"/>
    <property type="match status" value="1"/>
</dbReference>
<comment type="caution">
    <text evidence="6">The sequence shown here is derived from an EMBL/GenBank/DDBJ whole genome shotgun (WGS) entry which is preliminary data.</text>
</comment>
<reference evidence="6 7" key="1">
    <citation type="journal article" date="2013" name="Front. Microbiol.">
        <title>The genome of Nitrospina gracilis illuminates the metabolism and evolution of the major marine nitrite oxidizer.</title>
        <authorList>
            <person name="Luecker S."/>
            <person name="Nowka B."/>
            <person name="Rattei T."/>
            <person name="Spieck E."/>
            <person name="and Daims H."/>
        </authorList>
    </citation>
    <scope>NUCLEOTIDE SEQUENCE [LARGE SCALE GENOMIC DNA]</scope>
    <source>
        <strain evidence="6 7">3/211</strain>
    </source>
</reference>
<keyword evidence="7" id="KW-1185">Reference proteome</keyword>
<dbReference type="RefSeq" id="WP_005009902.1">
    <property type="nucleotide sequence ID" value="NZ_HG422173.1"/>
</dbReference>
<dbReference type="SUPFAM" id="SSF46626">
    <property type="entry name" value="Cytochrome c"/>
    <property type="match status" value="3"/>
</dbReference>
<evidence type="ECO:0000259" key="5">
    <source>
        <dbReference type="PROSITE" id="PS51007"/>
    </source>
</evidence>
<dbReference type="GO" id="GO:0020037">
    <property type="term" value="F:heme binding"/>
    <property type="evidence" value="ECO:0007669"/>
    <property type="project" value="InterPro"/>
</dbReference>
<sequence length="424" mass="47694">MLRILKSFFLTIFILAVLPFSAGAQGEIERIKNKFDALIKKGRPLYLHYCAHCHGLSGNGDGYNAEQLEKWPAELSDPDFVQKKSNEQLFRAIKLGGEGTRKSHLMPVFGRTLSEEEIWSLVAYVRYLAGDRSQPVTLPEDVNTQRPHVPSLDSKEVDEFRSWYEKNGNNPKNIGDGRWLFREKKSCFACHRVNEEGGVVGPDLSRAGFMYTPEWIYAWIRSPQLVKPETKMPTIGLDKKEDRLITAFLSSLSGTEIAKGWKTYLEKKGDAKRGKKLFYDSKGNAYCSKCHSIGGDGGNVGPDLSYVGVSRTRPFILESILNPREVITVGYSSVLILTKKGQFLTGIKINEDDKSIDIVNKEGENIHIEKDDIKKYKTQDISIMPGNFGDILSQQDIRDILAYLSTLEPPQSPPGKKNVSVVKR</sequence>
<evidence type="ECO:0000256" key="1">
    <source>
        <dbReference type="ARBA" id="ARBA00022617"/>
    </source>
</evidence>
<dbReference type="STRING" id="1266370.NITGR_620039"/>
<dbReference type="OrthoDB" id="9773456at2"/>
<evidence type="ECO:0000256" key="3">
    <source>
        <dbReference type="ARBA" id="ARBA00023004"/>
    </source>
</evidence>
<dbReference type="EMBL" id="CAQJ01000069">
    <property type="protein sequence ID" value="CCQ91342.1"/>
    <property type="molecule type" value="Genomic_DNA"/>
</dbReference>
<dbReference type="HOGENOM" id="CLU_646943_0_0_0"/>
<evidence type="ECO:0000313" key="6">
    <source>
        <dbReference type="EMBL" id="CCQ91342.1"/>
    </source>
</evidence>
<dbReference type="InParanoid" id="M1YLH9"/>
<gene>
    <name evidence="6" type="ORF">NITGR_620039</name>
</gene>
<name>M1YLH9_NITG3</name>
<dbReference type="InterPro" id="IPR036909">
    <property type="entry name" value="Cyt_c-like_dom_sf"/>
</dbReference>
<feature type="domain" description="Cytochrome c" evidence="5">
    <location>
        <begin position="269"/>
        <end position="408"/>
    </location>
</feature>
<feature type="domain" description="Cytochrome c" evidence="5">
    <location>
        <begin position="37"/>
        <end position="129"/>
    </location>
</feature>
<feature type="domain" description="Cytochrome c" evidence="5">
    <location>
        <begin position="172"/>
        <end position="253"/>
    </location>
</feature>
<keyword evidence="2 4" id="KW-0479">Metal-binding</keyword>
<organism evidence="6 7">
    <name type="scientific">Nitrospina gracilis (strain 3/211)</name>
    <dbReference type="NCBI Taxonomy" id="1266370"/>
    <lineage>
        <taxon>Bacteria</taxon>
        <taxon>Pseudomonadati</taxon>
        <taxon>Nitrospinota/Tectimicrobiota group</taxon>
        <taxon>Nitrospinota</taxon>
        <taxon>Nitrospinia</taxon>
        <taxon>Nitrospinales</taxon>
        <taxon>Nitrospinaceae</taxon>
        <taxon>Nitrospina</taxon>
    </lineage>
</organism>
<evidence type="ECO:0000313" key="7">
    <source>
        <dbReference type="Proteomes" id="UP000011704"/>
    </source>
</evidence>
<keyword evidence="1 4" id="KW-0349">Heme</keyword>
<dbReference type="PANTHER" id="PTHR33546">
    <property type="entry name" value="LARGE, MULTIFUNCTIONAL SECRETED PROTEIN-RELATED"/>
    <property type="match status" value="1"/>
</dbReference>
<keyword evidence="3 4" id="KW-0408">Iron</keyword>
<dbReference type="GO" id="GO:0009055">
    <property type="term" value="F:electron transfer activity"/>
    <property type="evidence" value="ECO:0007669"/>
    <property type="project" value="InterPro"/>
</dbReference>
<dbReference type="Proteomes" id="UP000011704">
    <property type="component" value="Unassembled WGS sequence"/>
</dbReference>
<dbReference type="InterPro" id="IPR009056">
    <property type="entry name" value="Cyt_c-like_dom"/>
</dbReference>
<evidence type="ECO:0000256" key="4">
    <source>
        <dbReference type="PROSITE-ProRule" id="PRU00433"/>
    </source>
</evidence>
<dbReference type="Pfam" id="PF00034">
    <property type="entry name" value="Cytochrom_C"/>
    <property type="match status" value="2"/>
</dbReference>
<evidence type="ECO:0000256" key="2">
    <source>
        <dbReference type="ARBA" id="ARBA00022723"/>
    </source>
</evidence>
<dbReference type="NCBIfam" id="TIGR02603">
    <property type="entry name" value="CxxCH_TIGR02603"/>
    <property type="match status" value="1"/>
</dbReference>
<dbReference type="PROSITE" id="PS51007">
    <property type="entry name" value="CYTC"/>
    <property type="match status" value="3"/>
</dbReference>
<protein>
    <submittedName>
        <fullName evidence="6">Putative Triheme cytochrome c</fullName>
    </submittedName>
</protein>